<evidence type="ECO:0000313" key="13">
    <source>
        <dbReference type="EMBL" id="HIQ72523.1"/>
    </source>
</evidence>
<dbReference type="Gene3D" id="1.10.40.50">
    <property type="entry name" value="Probable gtpase engc, domain 3"/>
    <property type="match status" value="1"/>
</dbReference>
<sequence>MTGRIVRGVGGLYTVRDEETEQEFVLRARGRLRRERKTPMVGDRVVYLPGSGEEHGWLEEILPRSSCCVRPPVANLDVLALVIAPVPQPDLLLVDRMIVFARRSGIQPLLCVNKCDVDGGALFAACEAAYARAETPVLALSAREGRGLDALRDRLADRTVCFAGQSAVGKSSLLNALLGLQLPTGDVSRKTERGRHTTRHAQLLYADGFRVMDTPGFSLLGFEDGFAPEELAQAYPDFEPYAPGCRFAPCLHDREPGCAVRAAADAGEISHERWTRYVALLGELRDKWRNRYD</sequence>
<dbReference type="Proteomes" id="UP000886887">
    <property type="component" value="Unassembled WGS sequence"/>
</dbReference>
<feature type="binding site" evidence="10">
    <location>
        <position position="245"/>
    </location>
    <ligand>
        <name>Zn(2+)</name>
        <dbReference type="ChEBI" id="CHEBI:29105"/>
    </ligand>
</feature>
<feature type="domain" description="CP-type G" evidence="12">
    <location>
        <begin position="65"/>
        <end position="220"/>
    </location>
</feature>
<comment type="subcellular location">
    <subcellularLocation>
        <location evidence="10">Cytoplasm</location>
    </subcellularLocation>
</comment>
<dbReference type="InterPro" id="IPR027417">
    <property type="entry name" value="P-loop_NTPase"/>
</dbReference>
<gene>
    <name evidence="10 13" type="primary">rsgA</name>
    <name evidence="13" type="ORF">IAB73_10005</name>
</gene>
<evidence type="ECO:0000256" key="5">
    <source>
        <dbReference type="ARBA" id="ARBA00022741"/>
    </source>
</evidence>
<evidence type="ECO:0000256" key="2">
    <source>
        <dbReference type="ARBA" id="ARBA00022517"/>
    </source>
</evidence>
<dbReference type="Pfam" id="PF03193">
    <property type="entry name" value="RsgA_GTPase"/>
    <property type="match status" value="1"/>
</dbReference>
<feature type="binding site" evidence="10">
    <location>
        <position position="252"/>
    </location>
    <ligand>
        <name>Zn(2+)</name>
        <dbReference type="ChEBI" id="CHEBI:29105"/>
    </ligand>
</feature>
<reference evidence="13" key="1">
    <citation type="submission" date="2020-10" db="EMBL/GenBank/DDBJ databases">
        <authorList>
            <person name="Gilroy R."/>
        </authorList>
    </citation>
    <scope>NUCLEOTIDE SEQUENCE</scope>
    <source>
        <strain evidence="13">ChiSxjej2B14-6234</strain>
    </source>
</reference>
<dbReference type="PROSITE" id="PS51721">
    <property type="entry name" value="G_CP"/>
    <property type="match status" value="1"/>
</dbReference>
<dbReference type="Gene3D" id="2.40.50.140">
    <property type="entry name" value="Nucleic acid-binding proteins"/>
    <property type="match status" value="1"/>
</dbReference>
<reference evidence="13" key="2">
    <citation type="journal article" date="2021" name="PeerJ">
        <title>Extensive microbial diversity within the chicken gut microbiome revealed by metagenomics and culture.</title>
        <authorList>
            <person name="Gilroy R."/>
            <person name="Ravi A."/>
            <person name="Getino M."/>
            <person name="Pursley I."/>
            <person name="Horton D.L."/>
            <person name="Alikhan N.F."/>
            <person name="Baker D."/>
            <person name="Gharbi K."/>
            <person name="Hall N."/>
            <person name="Watson M."/>
            <person name="Adriaenssens E.M."/>
            <person name="Foster-Nyarko E."/>
            <person name="Jarju S."/>
            <person name="Secka A."/>
            <person name="Antonio M."/>
            <person name="Oren A."/>
            <person name="Chaudhuri R.R."/>
            <person name="La Ragione R."/>
            <person name="Hildebrand F."/>
            <person name="Pallen M.J."/>
        </authorList>
    </citation>
    <scope>NUCLEOTIDE SEQUENCE</scope>
    <source>
        <strain evidence="13">ChiSxjej2B14-6234</strain>
    </source>
</reference>
<evidence type="ECO:0000259" key="11">
    <source>
        <dbReference type="PROSITE" id="PS50936"/>
    </source>
</evidence>
<dbReference type="PROSITE" id="PS50936">
    <property type="entry name" value="ENGC_GTPASE"/>
    <property type="match status" value="1"/>
</dbReference>
<accession>A0A9D0ZDL1</accession>
<dbReference type="SUPFAM" id="SSF50249">
    <property type="entry name" value="Nucleic acid-binding proteins"/>
    <property type="match status" value="1"/>
</dbReference>
<organism evidence="13 14">
    <name type="scientific">Candidatus Onthenecus intestinigallinarum</name>
    <dbReference type="NCBI Taxonomy" id="2840875"/>
    <lineage>
        <taxon>Bacteria</taxon>
        <taxon>Bacillati</taxon>
        <taxon>Bacillota</taxon>
        <taxon>Clostridia</taxon>
        <taxon>Eubacteriales</taxon>
        <taxon>Candidatus Onthenecus</taxon>
    </lineage>
</organism>
<evidence type="ECO:0000256" key="1">
    <source>
        <dbReference type="ARBA" id="ARBA00022490"/>
    </source>
</evidence>
<dbReference type="InterPro" id="IPR030378">
    <property type="entry name" value="G_CP_dom"/>
</dbReference>
<protein>
    <recommendedName>
        <fullName evidence="10">Small ribosomal subunit biogenesis GTPase RsgA</fullName>
        <ecNumber evidence="10">3.6.1.-</ecNumber>
    </recommendedName>
</protein>
<dbReference type="SUPFAM" id="SSF52540">
    <property type="entry name" value="P-loop containing nucleoside triphosphate hydrolases"/>
    <property type="match status" value="1"/>
</dbReference>
<dbReference type="NCBIfam" id="TIGR00157">
    <property type="entry name" value="ribosome small subunit-dependent GTPase A"/>
    <property type="match status" value="1"/>
</dbReference>
<dbReference type="GO" id="GO:0003924">
    <property type="term" value="F:GTPase activity"/>
    <property type="evidence" value="ECO:0007669"/>
    <property type="project" value="UniProtKB-UniRule"/>
</dbReference>
<dbReference type="HAMAP" id="MF_01820">
    <property type="entry name" value="GTPase_RsgA"/>
    <property type="match status" value="1"/>
</dbReference>
<dbReference type="InterPro" id="IPR004881">
    <property type="entry name" value="Ribosome_biogen_GTPase_RsgA"/>
</dbReference>
<dbReference type="Pfam" id="PF16745">
    <property type="entry name" value="RsgA_N"/>
    <property type="match status" value="1"/>
</dbReference>
<feature type="binding site" evidence="10">
    <location>
        <begin position="164"/>
        <end position="172"/>
    </location>
    <ligand>
        <name>GTP</name>
        <dbReference type="ChEBI" id="CHEBI:37565"/>
    </ligand>
</feature>
<dbReference type="CDD" id="cd01854">
    <property type="entry name" value="YjeQ_EngC"/>
    <property type="match status" value="1"/>
</dbReference>
<evidence type="ECO:0000256" key="6">
    <source>
        <dbReference type="ARBA" id="ARBA00022801"/>
    </source>
</evidence>
<comment type="subunit">
    <text evidence="10">Monomer. Associates with 30S ribosomal subunit, binds 16S rRNA.</text>
</comment>
<comment type="caution">
    <text evidence="13">The sequence shown here is derived from an EMBL/GenBank/DDBJ whole genome shotgun (WGS) entry which is preliminary data.</text>
</comment>
<dbReference type="InterPro" id="IPR012340">
    <property type="entry name" value="NA-bd_OB-fold"/>
</dbReference>
<dbReference type="EMBL" id="DVFJ01000036">
    <property type="protein sequence ID" value="HIQ72523.1"/>
    <property type="molecule type" value="Genomic_DNA"/>
</dbReference>
<keyword evidence="3 10" id="KW-0479">Metal-binding</keyword>
<evidence type="ECO:0000256" key="3">
    <source>
        <dbReference type="ARBA" id="ARBA00022723"/>
    </source>
</evidence>
<dbReference type="Gene3D" id="3.40.50.300">
    <property type="entry name" value="P-loop containing nucleotide triphosphate hydrolases"/>
    <property type="match status" value="1"/>
</dbReference>
<evidence type="ECO:0000259" key="12">
    <source>
        <dbReference type="PROSITE" id="PS51721"/>
    </source>
</evidence>
<name>A0A9D0ZDL1_9FIRM</name>
<dbReference type="EC" id="3.6.1.-" evidence="10"/>
<evidence type="ECO:0000256" key="4">
    <source>
        <dbReference type="ARBA" id="ARBA00022730"/>
    </source>
</evidence>
<keyword evidence="7 10" id="KW-0862">Zinc</keyword>
<evidence type="ECO:0000313" key="14">
    <source>
        <dbReference type="Proteomes" id="UP000886887"/>
    </source>
</evidence>
<feature type="binding site" evidence="10">
    <location>
        <position position="250"/>
    </location>
    <ligand>
        <name>Zn(2+)</name>
        <dbReference type="ChEBI" id="CHEBI:29105"/>
    </ligand>
</feature>
<feature type="binding site" evidence="10">
    <location>
        <begin position="113"/>
        <end position="116"/>
    </location>
    <ligand>
        <name>GTP</name>
        <dbReference type="ChEBI" id="CHEBI:37565"/>
    </ligand>
</feature>
<dbReference type="PANTHER" id="PTHR32120:SF11">
    <property type="entry name" value="SMALL RIBOSOMAL SUBUNIT BIOGENESIS GTPASE RSGA 1, MITOCHONDRIAL-RELATED"/>
    <property type="match status" value="1"/>
</dbReference>
<keyword evidence="2 10" id="KW-0690">Ribosome biogenesis</keyword>
<keyword evidence="4 10" id="KW-0699">rRNA-binding</keyword>
<evidence type="ECO:0000256" key="7">
    <source>
        <dbReference type="ARBA" id="ARBA00022833"/>
    </source>
</evidence>
<dbReference type="PANTHER" id="PTHR32120">
    <property type="entry name" value="SMALL RIBOSOMAL SUBUNIT BIOGENESIS GTPASE RSGA"/>
    <property type="match status" value="1"/>
</dbReference>
<keyword evidence="6 10" id="KW-0378">Hydrolase</keyword>
<dbReference type="GO" id="GO:0042274">
    <property type="term" value="P:ribosomal small subunit biogenesis"/>
    <property type="evidence" value="ECO:0007669"/>
    <property type="project" value="UniProtKB-UniRule"/>
</dbReference>
<comment type="cofactor">
    <cofactor evidence="10">
        <name>Zn(2+)</name>
        <dbReference type="ChEBI" id="CHEBI:29105"/>
    </cofactor>
    <text evidence="10">Binds 1 zinc ion per subunit.</text>
</comment>
<keyword evidence="9 10" id="KW-0342">GTP-binding</keyword>
<evidence type="ECO:0000256" key="9">
    <source>
        <dbReference type="ARBA" id="ARBA00023134"/>
    </source>
</evidence>
<feature type="binding site" evidence="10">
    <location>
        <position position="258"/>
    </location>
    <ligand>
        <name>Zn(2+)</name>
        <dbReference type="ChEBI" id="CHEBI:29105"/>
    </ligand>
</feature>
<dbReference type="GO" id="GO:0046872">
    <property type="term" value="F:metal ion binding"/>
    <property type="evidence" value="ECO:0007669"/>
    <property type="project" value="UniProtKB-KW"/>
</dbReference>
<keyword evidence="5 10" id="KW-0547">Nucleotide-binding</keyword>
<dbReference type="GO" id="GO:0019843">
    <property type="term" value="F:rRNA binding"/>
    <property type="evidence" value="ECO:0007669"/>
    <property type="project" value="UniProtKB-KW"/>
</dbReference>
<dbReference type="AlphaFoldDB" id="A0A9D0ZDL1"/>
<comment type="similarity">
    <text evidence="10">Belongs to the TRAFAC class YlqF/YawG GTPase family. RsgA subfamily.</text>
</comment>
<evidence type="ECO:0000256" key="10">
    <source>
        <dbReference type="HAMAP-Rule" id="MF_01820"/>
    </source>
</evidence>
<dbReference type="InterPro" id="IPR031944">
    <property type="entry name" value="RsgA_N"/>
</dbReference>
<proteinExistence type="inferred from homology"/>
<dbReference type="InterPro" id="IPR010914">
    <property type="entry name" value="RsgA_GTPase_dom"/>
</dbReference>
<feature type="domain" description="EngC GTPase" evidence="11">
    <location>
        <begin position="74"/>
        <end position="218"/>
    </location>
</feature>
<evidence type="ECO:0000256" key="8">
    <source>
        <dbReference type="ARBA" id="ARBA00022884"/>
    </source>
</evidence>
<dbReference type="GO" id="GO:0005737">
    <property type="term" value="C:cytoplasm"/>
    <property type="evidence" value="ECO:0007669"/>
    <property type="project" value="UniProtKB-SubCell"/>
</dbReference>
<keyword evidence="1 10" id="KW-0963">Cytoplasm</keyword>
<comment type="function">
    <text evidence="10">One of several proteins that assist in the late maturation steps of the functional core of the 30S ribosomal subunit. Helps release RbfA from mature subunits. May play a role in the assembly of ribosomal proteins into the subunit. Circularly permuted GTPase that catalyzes slow GTP hydrolysis, GTPase activity is stimulated by the 30S ribosomal subunit.</text>
</comment>
<keyword evidence="8 10" id="KW-0694">RNA-binding</keyword>
<dbReference type="GO" id="GO:0005525">
    <property type="term" value="F:GTP binding"/>
    <property type="evidence" value="ECO:0007669"/>
    <property type="project" value="UniProtKB-UniRule"/>
</dbReference>